<dbReference type="Proteomes" id="UP000477651">
    <property type="component" value="Unassembled WGS sequence"/>
</dbReference>
<evidence type="ECO:0000313" key="7">
    <source>
        <dbReference type="EMBL" id="NEN75218.1"/>
    </source>
</evidence>
<dbReference type="GO" id="GO:0009279">
    <property type="term" value="C:cell outer membrane"/>
    <property type="evidence" value="ECO:0007669"/>
    <property type="project" value="UniProtKB-SubCell"/>
</dbReference>
<dbReference type="PANTHER" id="PTHR34512:SF30">
    <property type="entry name" value="OUTER MEMBRANE PROTEIN ASSEMBLY FACTOR BAMB"/>
    <property type="match status" value="1"/>
</dbReference>
<evidence type="ECO:0000313" key="8">
    <source>
        <dbReference type="Proteomes" id="UP000477651"/>
    </source>
</evidence>
<keyword evidence="4" id="KW-0564">Palmitate</keyword>
<dbReference type="GO" id="GO:0051205">
    <property type="term" value="P:protein insertion into membrane"/>
    <property type="evidence" value="ECO:0007669"/>
    <property type="project" value="UniProtKB-UniRule"/>
</dbReference>
<dbReference type="EMBL" id="JAAGYR010000003">
    <property type="protein sequence ID" value="NEN75218.1"/>
    <property type="molecule type" value="Genomic_DNA"/>
</dbReference>
<dbReference type="RefSeq" id="WP_163763929.1">
    <property type="nucleotide sequence ID" value="NZ_JAAGYR010000003.1"/>
</dbReference>
<evidence type="ECO:0000256" key="1">
    <source>
        <dbReference type="ARBA" id="ARBA00022729"/>
    </source>
</evidence>
<dbReference type="AlphaFoldDB" id="A0A6L9Y5Y8"/>
<feature type="chain" id="PRO_5027181573" description="Outer membrane protein assembly factor BamB" evidence="5">
    <location>
        <begin position="27"/>
        <end position="385"/>
    </location>
</feature>
<sequence length="385" mass="40508">MKSRQIKTWALALGASVVLSACSIFSADERFEPVDLTDYTATVTPRINWSISIGNGSGYGFTPAFFDGSIYAATPDGQVARVNASNGAIVWRIDLDRDLAAGVGVNEGVVVVTTRDGHVLALEAATGKTLWDNTASTTSSTPAAIASGVVVVRSDDFRVQGYNLADGALLWSYVRKNPDLSLKTNSRMVFVDAQTVLAAVPTGRLVALNTNSGRIVWEVAAATAKGMSDLDGVTDVVGSPIVLGNEVCLASYQGNIVCYAATAQGLNAKWVQPFSTAVGIDATPSAIIGAETDGSVKAFSRQDGQELWSDNTLRNRGLTSPIVYNNHAVVADYEGYAHFYDFNTGKLEGRIYLGDSDPVVSPLIAIPGGIIAQTGDGKLVLFGVN</sequence>
<comment type="caution">
    <text evidence="7">The sequence shown here is derived from an EMBL/GenBank/DDBJ whole genome shotgun (WGS) entry which is preliminary data.</text>
</comment>
<dbReference type="InterPro" id="IPR015943">
    <property type="entry name" value="WD40/YVTN_repeat-like_dom_sf"/>
</dbReference>
<evidence type="ECO:0000259" key="6">
    <source>
        <dbReference type="Pfam" id="PF13360"/>
    </source>
</evidence>
<evidence type="ECO:0000256" key="4">
    <source>
        <dbReference type="HAMAP-Rule" id="MF_00923"/>
    </source>
</evidence>
<comment type="similarity">
    <text evidence="4">Belongs to the BamB family.</text>
</comment>
<keyword evidence="8" id="KW-1185">Reference proteome</keyword>
<keyword evidence="1 4" id="KW-0732">Signal</keyword>
<dbReference type="InterPro" id="IPR018391">
    <property type="entry name" value="PQQ_b-propeller_rpt"/>
</dbReference>
<dbReference type="InterPro" id="IPR002372">
    <property type="entry name" value="PQQ_rpt_dom"/>
</dbReference>
<dbReference type="InterPro" id="IPR017687">
    <property type="entry name" value="BamB"/>
</dbReference>
<dbReference type="PANTHER" id="PTHR34512">
    <property type="entry name" value="CELL SURFACE PROTEIN"/>
    <property type="match status" value="1"/>
</dbReference>
<comment type="subunit">
    <text evidence="4">Part of the Bam complex.</text>
</comment>
<keyword evidence="3 4" id="KW-0998">Cell outer membrane</keyword>
<evidence type="ECO:0000256" key="5">
    <source>
        <dbReference type="SAM" id="SignalP"/>
    </source>
</evidence>
<dbReference type="PROSITE" id="PS51257">
    <property type="entry name" value="PROKAR_LIPOPROTEIN"/>
    <property type="match status" value="1"/>
</dbReference>
<dbReference type="Gene3D" id="2.130.10.10">
    <property type="entry name" value="YVTN repeat-like/Quinoprotein amine dehydrogenase"/>
    <property type="match status" value="1"/>
</dbReference>
<evidence type="ECO:0000256" key="3">
    <source>
        <dbReference type="ARBA" id="ARBA00023237"/>
    </source>
</evidence>
<organism evidence="7 8">
    <name type="scientific">Pelistega ratti</name>
    <dbReference type="NCBI Taxonomy" id="2652177"/>
    <lineage>
        <taxon>Bacteria</taxon>
        <taxon>Pseudomonadati</taxon>
        <taxon>Pseudomonadota</taxon>
        <taxon>Betaproteobacteria</taxon>
        <taxon>Burkholderiales</taxon>
        <taxon>Alcaligenaceae</taxon>
        <taxon>Pelistega</taxon>
    </lineage>
</organism>
<dbReference type="Pfam" id="PF13360">
    <property type="entry name" value="PQQ_2"/>
    <property type="match status" value="1"/>
</dbReference>
<evidence type="ECO:0000256" key="2">
    <source>
        <dbReference type="ARBA" id="ARBA00023136"/>
    </source>
</evidence>
<protein>
    <recommendedName>
        <fullName evidence="4">Outer membrane protein assembly factor BamB</fullName>
    </recommendedName>
</protein>
<comment type="subcellular location">
    <subcellularLocation>
        <location evidence="4">Cell outer membrane</location>
        <topology evidence="4">Lipid-anchor</topology>
    </subcellularLocation>
</comment>
<keyword evidence="4" id="KW-0449">Lipoprotein</keyword>
<proteinExistence type="inferred from homology"/>
<dbReference type="SMART" id="SM00564">
    <property type="entry name" value="PQQ"/>
    <property type="match status" value="6"/>
</dbReference>
<dbReference type="GO" id="GO:0043165">
    <property type="term" value="P:Gram-negative-bacterium-type cell outer membrane assembly"/>
    <property type="evidence" value="ECO:0007669"/>
    <property type="project" value="UniProtKB-UniRule"/>
</dbReference>
<keyword evidence="2 4" id="KW-0472">Membrane</keyword>
<accession>A0A6L9Y5Y8</accession>
<name>A0A6L9Y5Y8_9BURK</name>
<feature type="signal peptide" evidence="5">
    <location>
        <begin position="1"/>
        <end position="26"/>
    </location>
</feature>
<dbReference type="NCBIfam" id="TIGR03300">
    <property type="entry name" value="assembly_YfgL"/>
    <property type="match status" value="1"/>
</dbReference>
<comment type="function">
    <text evidence="4">Part of the outer membrane protein assembly complex, which is involved in assembly and insertion of beta-barrel proteins into the outer membrane.</text>
</comment>
<dbReference type="HAMAP" id="MF_00923">
    <property type="entry name" value="OM_assembly_BamB"/>
    <property type="match status" value="1"/>
</dbReference>
<dbReference type="SUPFAM" id="SSF50998">
    <property type="entry name" value="Quinoprotein alcohol dehydrogenase-like"/>
    <property type="match status" value="1"/>
</dbReference>
<reference evidence="7 8" key="1">
    <citation type="submission" date="2020-02" db="EMBL/GenBank/DDBJ databases">
        <title>Pelistega sp. NLN82 were isolated from wild rodents of the Hainan Island.</title>
        <authorList>
            <person name="Niu N."/>
            <person name="Zhou J."/>
        </authorList>
    </citation>
    <scope>NUCLEOTIDE SEQUENCE [LARGE SCALE GENOMIC DNA]</scope>
    <source>
        <strain evidence="7 8">NLN82</strain>
    </source>
</reference>
<feature type="domain" description="Pyrrolo-quinoline quinone repeat" evidence="6">
    <location>
        <begin position="76"/>
        <end position="309"/>
    </location>
</feature>
<dbReference type="InterPro" id="IPR011047">
    <property type="entry name" value="Quinoprotein_ADH-like_sf"/>
</dbReference>
<gene>
    <name evidence="4 7" type="primary">bamB</name>
    <name evidence="7" type="ORF">F9B74_02600</name>
</gene>